<dbReference type="InterPro" id="IPR013087">
    <property type="entry name" value="Znf_C2H2_type"/>
</dbReference>
<feature type="domain" description="C2H2-type" evidence="11">
    <location>
        <begin position="276"/>
        <end position="303"/>
    </location>
</feature>
<name>M3XRK9_MUSPF</name>
<keyword evidence="6" id="KW-0862">Zinc</keyword>
<keyword evidence="3" id="KW-0479">Metal-binding</keyword>
<keyword evidence="7" id="KW-0805">Transcription regulation</keyword>
<feature type="domain" description="C2H2-type" evidence="11">
    <location>
        <begin position="251"/>
        <end position="278"/>
    </location>
</feature>
<evidence type="ECO:0000256" key="4">
    <source>
        <dbReference type="ARBA" id="ARBA00022737"/>
    </source>
</evidence>
<evidence type="ECO:0000256" key="8">
    <source>
        <dbReference type="ARBA" id="ARBA00023125"/>
    </source>
</evidence>
<dbReference type="PANTHER" id="PTHR24384:SF246">
    <property type="entry name" value="GENE, 19965-RELATED"/>
    <property type="match status" value="1"/>
</dbReference>
<evidence type="ECO:0000256" key="1">
    <source>
        <dbReference type="ARBA" id="ARBA00004123"/>
    </source>
</evidence>
<evidence type="ECO:0000256" key="3">
    <source>
        <dbReference type="ARBA" id="ARBA00022723"/>
    </source>
</evidence>
<dbReference type="CDD" id="cd07765">
    <property type="entry name" value="KRAB_A-box"/>
    <property type="match status" value="1"/>
</dbReference>
<evidence type="ECO:0008006" key="14">
    <source>
        <dbReference type="Google" id="ProtNLM"/>
    </source>
</evidence>
<dbReference type="Gene3D" id="3.30.160.60">
    <property type="entry name" value="Classic Zinc Finger"/>
    <property type="match status" value="2"/>
</dbReference>
<reference evidence="13" key="1">
    <citation type="submission" date="2024-06" db="UniProtKB">
        <authorList>
            <consortium name="Ensembl"/>
        </authorList>
    </citation>
    <scope>IDENTIFICATION</scope>
</reference>
<dbReference type="SUPFAM" id="SSF57667">
    <property type="entry name" value="beta-beta-alpha zinc fingers"/>
    <property type="match status" value="2"/>
</dbReference>
<evidence type="ECO:0000259" key="11">
    <source>
        <dbReference type="PROSITE" id="PS50157"/>
    </source>
</evidence>
<evidence type="ECO:0000256" key="10">
    <source>
        <dbReference type="PROSITE-ProRule" id="PRU00042"/>
    </source>
</evidence>
<dbReference type="InParanoid" id="M3XRK9"/>
<dbReference type="Pfam" id="PF01352">
    <property type="entry name" value="KRAB"/>
    <property type="match status" value="1"/>
</dbReference>
<protein>
    <recommendedName>
        <fullName evidence="14">KRAB domain-containing protein</fullName>
    </recommendedName>
</protein>
<keyword evidence="9" id="KW-0804">Transcription</keyword>
<dbReference type="HOGENOM" id="CLU_002678_0_10_1"/>
<dbReference type="SMART" id="SM00349">
    <property type="entry name" value="KRAB"/>
    <property type="match status" value="1"/>
</dbReference>
<dbReference type="AlphaFoldDB" id="M3XRK9"/>
<dbReference type="GO" id="GO:0000981">
    <property type="term" value="F:DNA-binding transcription factor activity, RNA polymerase II-specific"/>
    <property type="evidence" value="ECO:0007669"/>
    <property type="project" value="TreeGrafter"/>
</dbReference>
<keyword evidence="4" id="KW-0677">Repeat</keyword>
<sequence>QGQLAFRDVAVELSQEEWGRLTHTQRQLYRDVMLENYGHLCFLGLNVSKPGLITFLEQEKQLWDMKRKETKGFHPAVSSHDTQSFLLKQSVQGSFQNPSIHRYKHNAVEILHLHRDWDNDGESDGHQRFQRRQIQTKSTAFHENLTAPNGIRYKYLWKSSLLNKLVHAENNDLSHLEDRTGLTLNQRFRNEKQSAQWDPFYRGFTKESTLQYDQRLLTGDRIAQCTESEKTLNQGSHVHRCVRNRFVENHYECDKCGEGFHPSSNLSILPSVHSPLKDNECGKALNQFSSVANHQRIYEGKSPFTCNKPGTVFRQSSRPNKNKTIPKREKTCIFKECCKSFDCHSTLSQ</sequence>
<keyword evidence="5 10" id="KW-0863">Zinc-finger</keyword>
<dbReference type="Ensembl" id="ENSMPUT00000001745.1">
    <property type="protein sequence ID" value="ENSMPUP00000001709.1"/>
    <property type="gene ID" value="ENSMPUG00000001727.1"/>
</dbReference>
<dbReference type="GO" id="GO:0005634">
    <property type="term" value="C:nucleus"/>
    <property type="evidence" value="ECO:0007669"/>
    <property type="project" value="UniProtKB-SubCell"/>
</dbReference>
<dbReference type="InterPro" id="IPR036236">
    <property type="entry name" value="Znf_C2H2_sf"/>
</dbReference>
<evidence type="ECO:0000256" key="5">
    <source>
        <dbReference type="ARBA" id="ARBA00022771"/>
    </source>
</evidence>
<dbReference type="InterPro" id="IPR036051">
    <property type="entry name" value="KRAB_dom_sf"/>
</dbReference>
<proteinExistence type="inferred from homology"/>
<organism evidence="13">
    <name type="scientific">Mustela putorius furo</name>
    <name type="common">European domestic ferret</name>
    <name type="synonym">Mustela furo</name>
    <dbReference type="NCBI Taxonomy" id="9669"/>
    <lineage>
        <taxon>Eukaryota</taxon>
        <taxon>Metazoa</taxon>
        <taxon>Chordata</taxon>
        <taxon>Craniata</taxon>
        <taxon>Vertebrata</taxon>
        <taxon>Euteleostomi</taxon>
        <taxon>Mammalia</taxon>
        <taxon>Eutheria</taxon>
        <taxon>Laurasiatheria</taxon>
        <taxon>Carnivora</taxon>
        <taxon>Caniformia</taxon>
        <taxon>Musteloidea</taxon>
        <taxon>Mustelidae</taxon>
        <taxon>Mustelinae</taxon>
        <taxon>Mustela</taxon>
    </lineage>
</organism>
<evidence type="ECO:0000256" key="9">
    <source>
        <dbReference type="ARBA" id="ARBA00023163"/>
    </source>
</evidence>
<evidence type="ECO:0000256" key="6">
    <source>
        <dbReference type="ARBA" id="ARBA00022833"/>
    </source>
</evidence>
<dbReference type="PROSITE" id="PS50805">
    <property type="entry name" value="KRAB"/>
    <property type="match status" value="1"/>
</dbReference>
<dbReference type="GeneTree" id="ENSGT00940000153165"/>
<comment type="subcellular location">
    <subcellularLocation>
        <location evidence="1">Nucleus</location>
    </subcellularLocation>
</comment>
<dbReference type="InterPro" id="IPR001909">
    <property type="entry name" value="KRAB"/>
</dbReference>
<dbReference type="GO" id="GO:0008270">
    <property type="term" value="F:zinc ion binding"/>
    <property type="evidence" value="ECO:0007669"/>
    <property type="project" value="UniProtKB-KW"/>
</dbReference>
<dbReference type="Gene3D" id="6.10.140.140">
    <property type="match status" value="1"/>
</dbReference>
<comment type="similarity">
    <text evidence="2">Belongs to the krueppel C2H2-type zinc-finger protein family.</text>
</comment>
<dbReference type="InterPro" id="IPR050752">
    <property type="entry name" value="C2H2-ZF_domain"/>
</dbReference>
<accession>M3XRK9</accession>
<evidence type="ECO:0000256" key="7">
    <source>
        <dbReference type="ARBA" id="ARBA00023015"/>
    </source>
</evidence>
<evidence type="ECO:0000256" key="2">
    <source>
        <dbReference type="ARBA" id="ARBA00006991"/>
    </source>
</evidence>
<keyword evidence="8" id="KW-0238">DNA-binding</keyword>
<dbReference type="PANTHER" id="PTHR24384">
    <property type="entry name" value="FINGER PUTATIVE TRANSCRIPTION FACTOR FAMILY-RELATED"/>
    <property type="match status" value="1"/>
</dbReference>
<dbReference type="EMBL" id="AEYP01100627">
    <property type="status" value="NOT_ANNOTATED_CDS"/>
    <property type="molecule type" value="Genomic_DNA"/>
</dbReference>
<dbReference type="PROSITE" id="PS50157">
    <property type="entry name" value="ZINC_FINGER_C2H2_2"/>
    <property type="match status" value="2"/>
</dbReference>
<dbReference type="GO" id="GO:0000978">
    <property type="term" value="F:RNA polymerase II cis-regulatory region sequence-specific DNA binding"/>
    <property type="evidence" value="ECO:0007669"/>
    <property type="project" value="TreeGrafter"/>
</dbReference>
<dbReference type="eggNOG" id="KOG1721">
    <property type="taxonomic scope" value="Eukaryota"/>
</dbReference>
<dbReference type="EMBL" id="AEYP01100626">
    <property type="status" value="NOT_ANNOTATED_CDS"/>
    <property type="molecule type" value="Genomic_DNA"/>
</dbReference>
<evidence type="ECO:0000259" key="12">
    <source>
        <dbReference type="PROSITE" id="PS50805"/>
    </source>
</evidence>
<evidence type="ECO:0000313" key="13">
    <source>
        <dbReference type="Ensembl" id="ENSMPUP00000001709.1"/>
    </source>
</evidence>
<feature type="domain" description="KRAB" evidence="12">
    <location>
        <begin position="4"/>
        <end position="75"/>
    </location>
</feature>
<dbReference type="SUPFAM" id="SSF109640">
    <property type="entry name" value="KRAB domain (Kruppel-associated box)"/>
    <property type="match status" value="1"/>
</dbReference>